<protein>
    <submittedName>
        <fullName evidence="1">Uncharacterized protein</fullName>
    </submittedName>
</protein>
<dbReference type="RefSeq" id="WP_197006817.1">
    <property type="nucleotide sequence ID" value="NZ_BONS01000006.1"/>
</dbReference>
<name>A0A8J7GY38_9ACTN</name>
<evidence type="ECO:0000313" key="2">
    <source>
        <dbReference type="Proteomes" id="UP000622552"/>
    </source>
</evidence>
<comment type="caution">
    <text evidence="1">The sequence shown here is derived from an EMBL/GenBank/DDBJ whole genome shotgun (WGS) entry which is preliminary data.</text>
</comment>
<accession>A0A8J7GY38</accession>
<proteinExistence type="predicted"/>
<dbReference type="Proteomes" id="UP000622552">
    <property type="component" value="Unassembled WGS sequence"/>
</dbReference>
<evidence type="ECO:0000313" key="1">
    <source>
        <dbReference type="EMBL" id="MBG6140251.1"/>
    </source>
</evidence>
<sequence length="138" mass="15429">MTHFEFVIEEAPTSGELPSTHRVSYWRDGYPVRVVLGTYRTRQQAEDAALEEATVLQRDHRNTVRLPKLELVKAALATVGDLVFCLGAHARVTAVDYFAPGQHPEGCPVFEHLTARRVTTRAGYRWSSVYGDADNGDN</sequence>
<keyword evidence="2" id="KW-1185">Reference proteome</keyword>
<reference evidence="1" key="1">
    <citation type="submission" date="2020-11" db="EMBL/GenBank/DDBJ databases">
        <title>Sequencing the genomes of 1000 actinobacteria strains.</title>
        <authorList>
            <person name="Klenk H.-P."/>
        </authorList>
    </citation>
    <scope>NUCLEOTIDE SEQUENCE</scope>
    <source>
        <strain evidence="1">DSM 45356</strain>
    </source>
</reference>
<dbReference type="AlphaFoldDB" id="A0A8J7GY38"/>
<organism evidence="1 2">
    <name type="scientific">Longispora fulva</name>
    <dbReference type="NCBI Taxonomy" id="619741"/>
    <lineage>
        <taxon>Bacteria</taxon>
        <taxon>Bacillati</taxon>
        <taxon>Actinomycetota</taxon>
        <taxon>Actinomycetes</taxon>
        <taxon>Micromonosporales</taxon>
        <taxon>Micromonosporaceae</taxon>
        <taxon>Longispora</taxon>
    </lineage>
</organism>
<dbReference type="EMBL" id="JADOUF010000001">
    <property type="protein sequence ID" value="MBG6140251.1"/>
    <property type="molecule type" value="Genomic_DNA"/>
</dbReference>
<gene>
    <name evidence="1" type="ORF">IW245_006445</name>
</gene>